<accession>A0A366EYU9</accession>
<name>A0A366EYU9_9BACI</name>
<dbReference type="EMBL" id="QNRJ01000002">
    <property type="protein sequence ID" value="RBP06669.1"/>
    <property type="molecule type" value="Genomic_DNA"/>
</dbReference>
<proteinExistence type="predicted"/>
<protein>
    <recommendedName>
        <fullName evidence="5">Lipoprotein</fullName>
    </recommendedName>
</protein>
<evidence type="ECO:0000256" key="2">
    <source>
        <dbReference type="SAM" id="MobiDB-lite"/>
    </source>
</evidence>
<keyword evidence="1" id="KW-0175">Coiled coil</keyword>
<dbReference type="PROSITE" id="PS51257">
    <property type="entry name" value="PROKAR_LIPOPROTEIN"/>
    <property type="match status" value="1"/>
</dbReference>
<reference evidence="3 4" key="1">
    <citation type="submission" date="2018-06" db="EMBL/GenBank/DDBJ databases">
        <title>Freshwater and sediment microbial communities from various areas in North America, analyzing microbe dynamics in response to fracking.</title>
        <authorList>
            <person name="Lamendella R."/>
        </authorList>
    </citation>
    <scope>NUCLEOTIDE SEQUENCE [LARGE SCALE GENOMIC DNA]</scope>
    <source>
        <strain evidence="3 4">97B</strain>
    </source>
</reference>
<organism evidence="3 4">
    <name type="scientific">Rossellomorea aquimaris</name>
    <dbReference type="NCBI Taxonomy" id="189382"/>
    <lineage>
        <taxon>Bacteria</taxon>
        <taxon>Bacillati</taxon>
        <taxon>Bacillota</taxon>
        <taxon>Bacilli</taxon>
        <taxon>Bacillales</taxon>
        <taxon>Bacillaceae</taxon>
        <taxon>Rossellomorea</taxon>
    </lineage>
</organism>
<feature type="coiled-coil region" evidence="1">
    <location>
        <begin position="134"/>
        <end position="161"/>
    </location>
</feature>
<dbReference type="AlphaFoldDB" id="A0A366EYU9"/>
<dbReference type="OrthoDB" id="2877985at2"/>
<evidence type="ECO:0008006" key="5">
    <source>
        <dbReference type="Google" id="ProtNLM"/>
    </source>
</evidence>
<feature type="region of interest" description="Disordered" evidence="2">
    <location>
        <begin position="72"/>
        <end position="113"/>
    </location>
</feature>
<feature type="compositionally biased region" description="Low complexity" evidence="2">
    <location>
        <begin position="87"/>
        <end position="101"/>
    </location>
</feature>
<evidence type="ECO:0000256" key="1">
    <source>
        <dbReference type="SAM" id="Coils"/>
    </source>
</evidence>
<comment type="caution">
    <text evidence="3">The sequence shown here is derived from an EMBL/GenBank/DDBJ whole genome shotgun (WGS) entry which is preliminary data.</text>
</comment>
<evidence type="ECO:0000313" key="4">
    <source>
        <dbReference type="Proteomes" id="UP000252118"/>
    </source>
</evidence>
<sequence length="175" mass="18467">MKKVWFLGLGLSLALVGCSDSGSDEAKKEETTNAKEENANVAGDIMDFYLNLTTTVNGVDIDLNGYEEAVAGEEPPAGEELKKMKEAAAASATESAKAVESMEIPGGLGDHKDAVESFKSTLTESYNMKAEALSKEGETDLTAANEKLNEAENQIKEILDEAGLVSSSLISDLNG</sequence>
<dbReference type="Proteomes" id="UP000252118">
    <property type="component" value="Unassembled WGS sequence"/>
</dbReference>
<gene>
    <name evidence="3" type="ORF">DET59_10252</name>
</gene>
<evidence type="ECO:0000313" key="3">
    <source>
        <dbReference type="EMBL" id="RBP06669.1"/>
    </source>
</evidence>
<dbReference type="RefSeq" id="WP_113968091.1">
    <property type="nucleotide sequence ID" value="NZ_QNRJ01000002.1"/>
</dbReference>